<dbReference type="GO" id="GO:0006742">
    <property type="term" value="P:NADP+ catabolic process"/>
    <property type="evidence" value="ECO:0007669"/>
    <property type="project" value="TreeGrafter"/>
</dbReference>
<protein>
    <submittedName>
        <fullName evidence="6">ADP-ribose pyrophosphatase</fullName>
    </submittedName>
</protein>
<comment type="cofactor">
    <cofactor evidence="1">
        <name>Mg(2+)</name>
        <dbReference type="ChEBI" id="CHEBI:18420"/>
    </cofactor>
</comment>
<feature type="domain" description="Nudix hydrolase" evidence="5">
    <location>
        <begin position="38"/>
        <end position="159"/>
    </location>
</feature>
<proteinExistence type="predicted"/>
<dbReference type="PROSITE" id="PS00893">
    <property type="entry name" value="NUDIX_BOX"/>
    <property type="match status" value="1"/>
</dbReference>
<dbReference type="InterPro" id="IPR000086">
    <property type="entry name" value="NUDIX_hydrolase_dom"/>
</dbReference>
<evidence type="ECO:0000313" key="6">
    <source>
        <dbReference type="EMBL" id="AKJ68600.1"/>
    </source>
</evidence>
<reference evidence="7" key="1">
    <citation type="submission" date="2015-06" db="EMBL/GenBank/DDBJ databases">
        <authorList>
            <person name="Lim Y.L."/>
            <person name="Ee R."/>
            <person name="Yong D."/>
            <person name="How K.Y."/>
            <person name="Yin W.F."/>
            <person name="Chan K.G."/>
        </authorList>
    </citation>
    <scope>NUCLEOTIDE SEQUENCE [LARGE SCALE GENOMIC DNA]</scope>
    <source>
        <strain evidence="7">DSM 25325</strain>
    </source>
</reference>
<organism evidence="6 7">
    <name type="scientific">Pandoraea thiooxydans</name>
    <dbReference type="NCBI Taxonomy" id="445709"/>
    <lineage>
        <taxon>Bacteria</taxon>
        <taxon>Pseudomonadati</taxon>
        <taxon>Pseudomonadota</taxon>
        <taxon>Betaproteobacteria</taxon>
        <taxon>Burkholderiales</taxon>
        <taxon>Burkholderiaceae</taxon>
        <taxon>Pandoraea</taxon>
    </lineage>
</organism>
<dbReference type="Pfam" id="PF00293">
    <property type="entry name" value="NUDIX"/>
    <property type="match status" value="1"/>
</dbReference>
<dbReference type="PANTHER" id="PTHR42904:SF12">
    <property type="entry name" value="ADP-RIBOSE PYROPHOSPHATASE-RELATED"/>
    <property type="match status" value="1"/>
</dbReference>
<dbReference type="EMBL" id="CP011568">
    <property type="protein sequence ID" value="AKJ68600.1"/>
    <property type="molecule type" value="Genomic_DNA"/>
</dbReference>
<keyword evidence="3" id="KW-0378">Hydrolase</keyword>
<dbReference type="InterPro" id="IPR020084">
    <property type="entry name" value="NUDIX_hydrolase_CS"/>
</dbReference>
<gene>
    <name evidence="6" type="ORF">ABW99_10630</name>
</gene>
<evidence type="ECO:0000256" key="2">
    <source>
        <dbReference type="ARBA" id="ARBA00022723"/>
    </source>
</evidence>
<dbReference type="SUPFAM" id="SSF55811">
    <property type="entry name" value="Nudix"/>
    <property type="match status" value="1"/>
</dbReference>
<dbReference type="Gene3D" id="3.90.79.10">
    <property type="entry name" value="Nucleoside Triphosphate Pyrophosphohydrolase"/>
    <property type="match status" value="1"/>
</dbReference>
<dbReference type="GO" id="GO:0019677">
    <property type="term" value="P:NAD+ catabolic process"/>
    <property type="evidence" value="ECO:0007669"/>
    <property type="project" value="TreeGrafter"/>
</dbReference>
<evidence type="ECO:0000256" key="4">
    <source>
        <dbReference type="ARBA" id="ARBA00022842"/>
    </source>
</evidence>
<dbReference type="Proteomes" id="UP000036700">
    <property type="component" value="Chromosome"/>
</dbReference>
<evidence type="ECO:0000256" key="1">
    <source>
        <dbReference type="ARBA" id="ARBA00001946"/>
    </source>
</evidence>
<evidence type="ECO:0000256" key="3">
    <source>
        <dbReference type="ARBA" id="ARBA00022801"/>
    </source>
</evidence>
<dbReference type="GO" id="GO:0005829">
    <property type="term" value="C:cytosol"/>
    <property type="evidence" value="ECO:0007669"/>
    <property type="project" value="TreeGrafter"/>
</dbReference>
<dbReference type="PATRIC" id="fig|445709.3.peg.2261"/>
<keyword evidence="4" id="KW-0460">Magnesium</keyword>
<dbReference type="GO" id="GO:0046872">
    <property type="term" value="F:metal ion binding"/>
    <property type="evidence" value="ECO:0007669"/>
    <property type="project" value="UniProtKB-KW"/>
</dbReference>
<keyword evidence="7" id="KW-1185">Reference proteome</keyword>
<sequence>MSLLKYCPQCAAALADLEIAGRRRRACPDRACGYVHWDNPLPVVAALIEYDGQVLLARNAAWPEDMFALITGFLERDETPEDGIRREIREETNLEVSGLTLLGVYEFMRKNELIIAYHARCEGEIVLSDELVDYRLIAPHRLRPWRAGTGHAVAEWMRQRGLPFDYVDSPRLPAAEG</sequence>
<evidence type="ECO:0000313" key="7">
    <source>
        <dbReference type="Proteomes" id="UP000036700"/>
    </source>
</evidence>
<dbReference type="InterPro" id="IPR015797">
    <property type="entry name" value="NUDIX_hydrolase-like_dom_sf"/>
</dbReference>
<name>A0A0G3ENQ0_9BURK</name>
<dbReference type="PANTHER" id="PTHR42904">
    <property type="entry name" value="NUDIX HYDROLASE, NUDC SUBFAMILY"/>
    <property type="match status" value="1"/>
</dbReference>
<dbReference type="InterPro" id="IPR050241">
    <property type="entry name" value="NAD-cap_RNA_hydrolase_NudC"/>
</dbReference>
<dbReference type="KEGG" id="ptx:ABW99_10630"/>
<dbReference type="STRING" id="445709.ABW99_10630"/>
<dbReference type="OrthoDB" id="9791656at2"/>
<evidence type="ECO:0000259" key="5">
    <source>
        <dbReference type="PROSITE" id="PS51462"/>
    </source>
</evidence>
<keyword evidence="2" id="KW-0479">Metal-binding</keyword>
<dbReference type="PROSITE" id="PS51462">
    <property type="entry name" value="NUDIX"/>
    <property type="match status" value="1"/>
</dbReference>
<dbReference type="RefSeq" id="WP_047214451.1">
    <property type="nucleotide sequence ID" value="NZ_CP011568.3"/>
</dbReference>
<dbReference type="AlphaFoldDB" id="A0A0G3ENQ0"/>
<accession>A0A0G3ENQ0</accession>
<dbReference type="GO" id="GO:0035529">
    <property type="term" value="F:NADH pyrophosphatase activity"/>
    <property type="evidence" value="ECO:0007669"/>
    <property type="project" value="TreeGrafter"/>
</dbReference>